<dbReference type="STRING" id="1337093.MBELCI_3484"/>
<accession>U2Z8Q2</accession>
<keyword evidence="6 8" id="KW-0413">Isomerase</keyword>
<dbReference type="Proteomes" id="UP000016566">
    <property type="component" value="Unassembled WGS sequence"/>
</dbReference>
<protein>
    <recommendedName>
        <fullName evidence="5">Uronate isomerase</fullName>
        <ecNumber evidence="4">5.3.1.12</ecNumber>
    </recommendedName>
</protein>
<dbReference type="Gene3D" id="3.20.20.140">
    <property type="entry name" value="Metal-dependent hydrolases"/>
    <property type="match status" value="1"/>
</dbReference>
<dbReference type="GO" id="GO:0008880">
    <property type="term" value="F:glucuronate isomerase activity"/>
    <property type="evidence" value="ECO:0007669"/>
    <property type="project" value="UniProtKB-EC"/>
</dbReference>
<feature type="compositionally biased region" description="Low complexity" evidence="7">
    <location>
        <begin position="89"/>
        <end position="102"/>
    </location>
</feature>
<dbReference type="EC" id="5.3.1.12" evidence="4"/>
<name>U2Z8Q2_9RHOB</name>
<feature type="compositionally biased region" description="Polar residues" evidence="7">
    <location>
        <begin position="108"/>
        <end position="119"/>
    </location>
</feature>
<dbReference type="Pfam" id="PF02614">
    <property type="entry name" value="UxaC"/>
    <property type="match status" value="1"/>
</dbReference>
<dbReference type="PANTHER" id="PTHR30068:SF4">
    <property type="entry name" value="URONATE ISOMERASE"/>
    <property type="match status" value="1"/>
</dbReference>
<dbReference type="PANTHER" id="PTHR30068">
    <property type="entry name" value="URONATE ISOMERASE"/>
    <property type="match status" value="1"/>
</dbReference>
<dbReference type="GO" id="GO:0042840">
    <property type="term" value="P:D-glucuronate catabolic process"/>
    <property type="evidence" value="ECO:0007669"/>
    <property type="project" value="TreeGrafter"/>
</dbReference>
<evidence type="ECO:0000313" key="9">
    <source>
        <dbReference type="Proteomes" id="UP000016566"/>
    </source>
</evidence>
<comment type="similarity">
    <text evidence="3">Belongs to the metallo-dependent hydrolases superfamily. Uronate isomerase family.</text>
</comment>
<evidence type="ECO:0000256" key="7">
    <source>
        <dbReference type="SAM" id="MobiDB-lite"/>
    </source>
</evidence>
<comment type="caution">
    <text evidence="8">The sequence shown here is derived from an EMBL/GenBank/DDBJ whole genome shotgun (WGS) entry which is preliminary data.</text>
</comment>
<dbReference type="InterPro" id="IPR032466">
    <property type="entry name" value="Metal_Hydrolase"/>
</dbReference>
<dbReference type="SUPFAM" id="SSF51556">
    <property type="entry name" value="Metallo-dependent hydrolases"/>
    <property type="match status" value="1"/>
</dbReference>
<evidence type="ECO:0000256" key="3">
    <source>
        <dbReference type="ARBA" id="ARBA00008397"/>
    </source>
</evidence>
<evidence type="ECO:0000313" key="8">
    <source>
        <dbReference type="EMBL" id="GAD57432.1"/>
    </source>
</evidence>
<dbReference type="InterPro" id="IPR003766">
    <property type="entry name" value="Uronate_isomerase"/>
</dbReference>
<reference evidence="8" key="1">
    <citation type="journal article" date="2013" name="Genome Announc.">
        <title>Draft Genome Sequence of Loktanella cinnabarina LL-001T, Isolated from Deep-Sea Floor Sediment.</title>
        <authorList>
            <person name="Nishi S."/>
            <person name="Tsubouchi T."/>
            <person name="Takaki Y."/>
            <person name="Koyanagi R."/>
            <person name="Satoh N."/>
            <person name="Maruyama T."/>
            <person name="Hatada Y."/>
        </authorList>
    </citation>
    <scope>NUCLEOTIDE SEQUENCE [LARGE SCALE GENOMIC DNA]</scope>
    <source>
        <strain evidence="8">LL-001</strain>
    </source>
</reference>
<evidence type="ECO:0000256" key="1">
    <source>
        <dbReference type="ARBA" id="ARBA00001165"/>
    </source>
</evidence>
<organism evidence="8 9">
    <name type="scientific">Limimaricola cinnabarinus LL-001</name>
    <dbReference type="NCBI Taxonomy" id="1337093"/>
    <lineage>
        <taxon>Bacteria</taxon>
        <taxon>Pseudomonadati</taxon>
        <taxon>Pseudomonadota</taxon>
        <taxon>Alphaproteobacteria</taxon>
        <taxon>Rhodobacterales</taxon>
        <taxon>Paracoccaceae</taxon>
        <taxon>Limimaricola</taxon>
    </lineage>
</organism>
<dbReference type="UniPathway" id="UPA00246"/>
<comment type="pathway">
    <text evidence="2">Carbohydrate metabolism; pentose and glucuronate interconversion.</text>
</comment>
<dbReference type="eggNOG" id="COG1904">
    <property type="taxonomic scope" value="Bacteria"/>
</dbReference>
<evidence type="ECO:0000256" key="6">
    <source>
        <dbReference type="ARBA" id="ARBA00023235"/>
    </source>
</evidence>
<evidence type="ECO:0000256" key="2">
    <source>
        <dbReference type="ARBA" id="ARBA00004892"/>
    </source>
</evidence>
<sequence>MTLHPDRLLPPDPATRKLARDLHAAVADLPIISPHGHTDPRWWGENPAFSDPAQLFVTPDHYVTRMLTSQGVPFEAMGIGADARPIRARSGGCSRGTSTCSGARPRGSGSSTRSKTCST</sequence>
<dbReference type="GO" id="GO:0019698">
    <property type="term" value="P:D-galacturonate catabolic process"/>
    <property type="evidence" value="ECO:0007669"/>
    <property type="project" value="TreeGrafter"/>
</dbReference>
<comment type="catalytic activity">
    <reaction evidence="1">
        <text>D-glucuronate = D-fructuronate</text>
        <dbReference type="Rhea" id="RHEA:13049"/>
        <dbReference type="ChEBI" id="CHEBI:58720"/>
        <dbReference type="ChEBI" id="CHEBI:59863"/>
        <dbReference type="EC" id="5.3.1.12"/>
    </reaction>
</comment>
<evidence type="ECO:0000256" key="5">
    <source>
        <dbReference type="ARBA" id="ARBA00020555"/>
    </source>
</evidence>
<gene>
    <name evidence="8" type="ORF">MBELCI_3484</name>
</gene>
<keyword evidence="9" id="KW-1185">Reference proteome</keyword>
<evidence type="ECO:0000256" key="4">
    <source>
        <dbReference type="ARBA" id="ARBA00012546"/>
    </source>
</evidence>
<dbReference type="AlphaFoldDB" id="U2Z8Q2"/>
<dbReference type="Gene3D" id="1.10.2020.10">
    <property type="entry name" value="uronate isomerase, domain 2, chain A"/>
    <property type="match status" value="1"/>
</dbReference>
<proteinExistence type="inferred from homology"/>
<feature type="region of interest" description="Disordered" evidence="7">
    <location>
        <begin position="88"/>
        <end position="119"/>
    </location>
</feature>
<dbReference type="EMBL" id="BATB01000089">
    <property type="protein sequence ID" value="GAD57432.1"/>
    <property type="molecule type" value="Genomic_DNA"/>
</dbReference>